<dbReference type="Proteomes" id="UP000004690">
    <property type="component" value="Unassembled WGS sequence"/>
</dbReference>
<evidence type="ECO:0000313" key="1">
    <source>
        <dbReference type="EMBL" id="EIJ39185.1"/>
    </source>
</evidence>
<gene>
    <name evidence="1" type="ORF">JoomaDRAFT_2195</name>
</gene>
<proteinExistence type="predicted"/>
<dbReference type="AlphaFoldDB" id="I3C6E2"/>
<protein>
    <submittedName>
        <fullName evidence="1">Uncharacterized protein</fullName>
    </submittedName>
</protein>
<dbReference type="EMBL" id="JH651379">
    <property type="protein sequence ID" value="EIJ39185.1"/>
    <property type="molecule type" value="Genomic_DNA"/>
</dbReference>
<keyword evidence="2" id="KW-1185">Reference proteome</keyword>
<dbReference type="HOGENOM" id="CLU_3409462_0_0_10"/>
<organism evidence="1 2">
    <name type="scientific">Galbibacter orientalis DSM 19592</name>
    <dbReference type="NCBI Taxonomy" id="926559"/>
    <lineage>
        <taxon>Bacteria</taxon>
        <taxon>Pseudomonadati</taxon>
        <taxon>Bacteroidota</taxon>
        <taxon>Flavobacteriia</taxon>
        <taxon>Flavobacteriales</taxon>
        <taxon>Flavobacteriaceae</taxon>
        <taxon>Galbibacter</taxon>
    </lineage>
</organism>
<sequence>MVGLLRVSYFCAEKKEISLENCKSIEKAN</sequence>
<dbReference type="STRING" id="926559.JoomaDRAFT_2195"/>
<accession>I3C6E2</accession>
<name>I3C6E2_9FLAO</name>
<reference evidence="1 2" key="1">
    <citation type="submission" date="2012-02" db="EMBL/GenBank/DDBJ databases">
        <title>Improved High-Quality Draft genome of Joostella marina DSM 19592.</title>
        <authorList>
            <consortium name="US DOE Joint Genome Institute (JGI-PGF)"/>
            <person name="Lucas S."/>
            <person name="Copeland A."/>
            <person name="Lapidus A."/>
            <person name="Bruce D."/>
            <person name="Goodwin L."/>
            <person name="Pitluck S."/>
            <person name="Peters L."/>
            <person name="Chertkov O."/>
            <person name="Ovchinnikova G."/>
            <person name="Kyrpides N."/>
            <person name="Mavromatis K."/>
            <person name="Detter J.C."/>
            <person name="Han C."/>
            <person name="Land M."/>
            <person name="Hauser L."/>
            <person name="Markowitz V."/>
            <person name="Cheng J.-F."/>
            <person name="Hugenholtz P."/>
            <person name="Woyke T."/>
            <person name="Wu D."/>
            <person name="Tindall B."/>
            <person name="Brambilla E."/>
            <person name="Klenk H.-P."/>
            <person name="Eisen J.A."/>
        </authorList>
    </citation>
    <scope>NUCLEOTIDE SEQUENCE [LARGE SCALE GENOMIC DNA]</scope>
    <source>
        <strain evidence="1 2">DSM 19592</strain>
    </source>
</reference>
<evidence type="ECO:0000313" key="2">
    <source>
        <dbReference type="Proteomes" id="UP000004690"/>
    </source>
</evidence>